<dbReference type="AlphaFoldDB" id="D3EZ49"/>
<feature type="signal peptide" evidence="1">
    <location>
        <begin position="1"/>
        <end position="21"/>
    </location>
</feature>
<reference evidence="2 3" key="1">
    <citation type="journal article" date="2010" name="Stand. Genomic Sci.">
        <title>Complete genome sequence of Conexibacter woesei type strain (ID131577).</title>
        <authorList>
            <person name="Pukall R."/>
            <person name="Lapidus A."/>
            <person name="Glavina Del Rio T."/>
            <person name="Copeland A."/>
            <person name="Tice H."/>
            <person name="Cheng J.-F."/>
            <person name="Lucas S."/>
            <person name="Chen F."/>
            <person name="Nolan M."/>
            <person name="Bruce D."/>
            <person name="Goodwin L."/>
            <person name="Pitluck S."/>
            <person name="Mavromatis K."/>
            <person name="Ivanova N."/>
            <person name="Ovchinnikova G."/>
            <person name="Pati A."/>
            <person name="Chen A."/>
            <person name="Palaniappan K."/>
            <person name="Land M."/>
            <person name="Hauser L."/>
            <person name="Chang Y.-J."/>
            <person name="Jeffries C.D."/>
            <person name="Chain P."/>
            <person name="Meincke L."/>
            <person name="Sims D."/>
            <person name="Brettin T."/>
            <person name="Detter J.C."/>
            <person name="Rohde M."/>
            <person name="Goeker M."/>
            <person name="Bristow J."/>
            <person name="Eisen J.A."/>
            <person name="Markowitz V."/>
            <person name="Kyrpides N.C."/>
            <person name="Klenk H.-P."/>
            <person name="Hugenholtz P."/>
        </authorList>
    </citation>
    <scope>NUCLEOTIDE SEQUENCE [LARGE SCALE GENOMIC DNA]</scope>
    <source>
        <strain evidence="3">DSM 14684 / CIP 108061 / JCM 11494 / NBRC 100937 / ID131577</strain>
    </source>
</reference>
<name>D3EZ49_CONWI</name>
<reference evidence="3" key="2">
    <citation type="submission" date="2010-01" db="EMBL/GenBank/DDBJ databases">
        <title>The complete genome of Conexibacter woesei DSM 14684.</title>
        <authorList>
            <consortium name="US DOE Joint Genome Institute (JGI-PGF)"/>
            <person name="Lucas S."/>
            <person name="Copeland A."/>
            <person name="Lapidus A."/>
            <person name="Glavina del Rio T."/>
            <person name="Dalin E."/>
            <person name="Tice H."/>
            <person name="Bruce D."/>
            <person name="Goodwin L."/>
            <person name="Pitluck S."/>
            <person name="Kyrpides N."/>
            <person name="Mavromatis K."/>
            <person name="Ivanova N."/>
            <person name="Mikhailova N."/>
            <person name="Chertkov O."/>
            <person name="Brettin T."/>
            <person name="Detter J.C."/>
            <person name="Han C."/>
            <person name="Larimer F."/>
            <person name="Land M."/>
            <person name="Hauser L."/>
            <person name="Markowitz V."/>
            <person name="Cheng J.-F."/>
            <person name="Hugenholtz P."/>
            <person name="Woyke T."/>
            <person name="Wu D."/>
            <person name="Pukall R."/>
            <person name="Steenblock K."/>
            <person name="Schneider S."/>
            <person name="Klenk H.-P."/>
            <person name="Eisen J.A."/>
        </authorList>
    </citation>
    <scope>NUCLEOTIDE SEQUENCE [LARGE SCALE GENOMIC DNA]</scope>
    <source>
        <strain evidence="3">DSM 14684 / CIP 108061 / JCM 11494 / NBRC 100937 / ID131577</strain>
    </source>
</reference>
<evidence type="ECO:0000256" key="1">
    <source>
        <dbReference type="SAM" id="SignalP"/>
    </source>
</evidence>
<dbReference type="RefSeq" id="WP_012934865.1">
    <property type="nucleotide sequence ID" value="NC_013739.1"/>
</dbReference>
<evidence type="ECO:0000313" key="3">
    <source>
        <dbReference type="Proteomes" id="UP000008229"/>
    </source>
</evidence>
<keyword evidence="3" id="KW-1185">Reference proteome</keyword>
<keyword evidence="1" id="KW-0732">Signal</keyword>
<dbReference type="eggNOG" id="ENOG5032KWN">
    <property type="taxonomic scope" value="Bacteria"/>
</dbReference>
<accession>D3EZ49</accession>
<dbReference type="KEGG" id="cwo:Cwoe_3396"/>
<dbReference type="EMBL" id="CP001854">
    <property type="protein sequence ID" value="ADB51814.1"/>
    <property type="molecule type" value="Genomic_DNA"/>
</dbReference>
<sequence length="256" mass="27727" precursor="true">MRLPLSLPAAARLLAPVLTLAAVLALPPLAAADYPGATLTLRPGTNDAVLDKPFPVIAEGTNPPRDQTYDLVIKAKDKDVTPTCAPAASEDDGWTVQWGANLAAGPFSYTQPVTISGDGESTVLICAYTEFIIDTVATASLTVKLRPPRHVLRLTAPRRPRAGQRVRLRFRGEAEVPRRLLLVRLLRGRVACGQADASHQSERRIGAVGNVGGRISFDLRTPRLAAGRWTVCSYLQKSTADPRAEKRVRTLLTVRR</sequence>
<dbReference type="Proteomes" id="UP000008229">
    <property type="component" value="Chromosome"/>
</dbReference>
<dbReference type="STRING" id="469383.Cwoe_3396"/>
<organism evidence="2 3">
    <name type="scientific">Conexibacter woesei (strain DSM 14684 / CCUG 47730 / CIP 108061 / JCM 11494 / NBRC 100937 / ID131577)</name>
    <dbReference type="NCBI Taxonomy" id="469383"/>
    <lineage>
        <taxon>Bacteria</taxon>
        <taxon>Bacillati</taxon>
        <taxon>Actinomycetota</taxon>
        <taxon>Thermoleophilia</taxon>
        <taxon>Solirubrobacterales</taxon>
        <taxon>Conexibacteraceae</taxon>
        <taxon>Conexibacter</taxon>
    </lineage>
</organism>
<proteinExistence type="predicted"/>
<protein>
    <recommendedName>
        <fullName evidence="4">Ig-like domain-containing protein</fullName>
    </recommendedName>
</protein>
<gene>
    <name evidence="2" type="ordered locus">Cwoe_3396</name>
</gene>
<evidence type="ECO:0008006" key="4">
    <source>
        <dbReference type="Google" id="ProtNLM"/>
    </source>
</evidence>
<dbReference type="HOGENOM" id="CLU_1084666_0_0_11"/>
<feature type="chain" id="PRO_5038922301" description="Ig-like domain-containing protein" evidence="1">
    <location>
        <begin position="22"/>
        <end position="256"/>
    </location>
</feature>
<evidence type="ECO:0000313" key="2">
    <source>
        <dbReference type="EMBL" id="ADB51814.1"/>
    </source>
</evidence>